<keyword evidence="1" id="KW-0472">Membrane</keyword>
<keyword evidence="3" id="KW-1185">Reference proteome</keyword>
<name>Q7RRB7_PLAYO</name>
<keyword evidence="1" id="KW-0812">Transmembrane</keyword>
<dbReference type="InParanoid" id="Q7RRB7"/>
<dbReference type="EMBL" id="AABL01000217">
    <property type="protein sequence ID" value="EAA18638.1"/>
    <property type="molecule type" value="Genomic_DNA"/>
</dbReference>
<dbReference type="Proteomes" id="UP000008553">
    <property type="component" value="Unassembled WGS sequence"/>
</dbReference>
<sequence>MNKQGCKLFFAVRNSISDNLDKAKNYKFNIEGNFNEYCTNDQCSSNLGKINAGCLYLFDAFFKDSHLFSSVAKSNINIVDYIIIWLNHMLNLKKSEENMSNLKYFYRIYIDGTNMYKNHINGVKEYTSYKNLIDKKLDLINMDMNIISKFYGAFNTLCMMYIEFDEDNSSCTNCLKYAGEFVQKYKNLKEDSNITKNNSCSQILSSLSKYYDDFKNYCTSKGGNCEQYPSLPVIETPQNYVGSSAKSSGQISENTSSSSSITNKLFIVLSIFGAIGFFLGISYKVNNMELKKNIIYMQKLTNNRTLLNYSLFGFRKRFQKQKIREKIKNIKKRMNH</sequence>
<dbReference type="InterPro" id="IPR006477">
    <property type="entry name" value="Yir_bir_cir"/>
</dbReference>
<protein>
    <submittedName>
        <fullName evidence="2">Yir4 protein</fullName>
    </submittedName>
</protein>
<accession>Q7RRB7</accession>
<evidence type="ECO:0000313" key="3">
    <source>
        <dbReference type="Proteomes" id="UP000008553"/>
    </source>
</evidence>
<dbReference type="AlphaFoldDB" id="Q7RRB7"/>
<comment type="caution">
    <text evidence="2">The sequence shown here is derived from an EMBL/GenBank/DDBJ whole genome shotgun (WGS) entry which is preliminary data.</text>
</comment>
<feature type="transmembrane region" description="Helical" evidence="1">
    <location>
        <begin position="265"/>
        <end position="283"/>
    </location>
</feature>
<organism evidence="2 3">
    <name type="scientific">Plasmodium yoelii yoelii</name>
    <dbReference type="NCBI Taxonomy" id="73239"/>
    <lineage>
        <taxon>Eukaryota</taxon>
        <taxon>Sar</taxon>
        <taxon>Alveolata</taxon>
        <taxon>Apicomplexa</taxon>
        <taxon>Aconoidasida</taxon>
        <taxon>Haemosporida</taxon>
        <taxon>Plasmodiidae</taxon>
        <taxon>Plasmodium</taxon>
        <taxon>Plasmodium (Vinckeia)</taxon>
    </lineage>
</organism>
<proteinExistence type="predicted"/>
<evidence type="ECO:0000256" key="1">
    <source>
        <dbReference type="SAM" id="Phobius"/>
    </source>
</evidence>
<dbReference type="Pfam" id="PF06022">
    <property type="entry name" value="Cir_Bir_Yir"/>
    <property type="match status" value="1"/>
</dbReference>
<evidence type="ECO:0000313" key="2">
    <source>
        <dbReference type="EMBL" id="EAA18638.1"/>
    </source>
</evidence>
<dbReference type="NCBIfam" id="TIGR01590">
    <property type="entry name" value="yir-bir-cir_Pla"/>
    <property type="match status" value="1"/>
</dbReference>
<dbReference type="PaxDb" id="73239-Q7RRB7"/>
<gene>
    <name evidence="2" type="ORF">PY00814</name>
</gene>
<reference evidence="2 3" key="1">
    <citation type="journal article" date="2002" name="Nature">
        <title>Genome sequence and comparative analysis of the model rodent malaria parasite Plasmodium yoelii yoelii.</title>
        <authorList>
            <person name="Carlton J.M."/>
            <person name="Angiuoli S.V."/>
            <person name="Suh B.B."/>
            <person name="Kooij T.W."/>
            <person name="Pertea M."/>
            <person name="Silva J.C."/>
            <person name="Ermolaeva M.D."/>
            <person name="Allen J.E."/>
            <person name="Selengut J.D."/>
            <person name="Koo H.L."/>
            <person name="Peterson J.D."/>
            <person name="Pop M."/>
            <person name="Kosack D.S."/>
            <person name="Shumway M.F."/>
            <person name="Bidwell S.L."/>
            <person name="Shallom S.J."/>
            <person name="van Aken S.E."/>
            <person name="Riedmuller S.B."/>
            <person name="Feldblyum T.V."/>
            <person name="Cho J.K."/>
            <person name="Quackenbush J."/>
            <person name="Sedegah M."/>
            <person name="Shoaibi A."/>
            <person name="Cummings L.M."/>
            <person name="Florens L."/>
            <person name="Yates J.R."/>
            <person name="Raine J.D."/>
            <person name="Sinden R.E."/>
            <person name="Harris M.A."/>
            <person name="Cunningham D.A."/>
            <person name="Preiser P.R."/>
            <person name="Bergman L.W."/>
            <person name="Vaidya A.B."/>
            <person name="van Lin L.H."/>
            <person name="Janse C.J."/>
            <person name="Waters A.P."/>
            <person name="Smith H.O."/>
            <person name="White O.R."/>
            <person name="Salzberg S.L."/>
            <person name="Venter J.C."/>
            <person name="Fraser C.M."/>
            <person name="Hoffman S.L."/>
            <person name="Gardner M.J."/>
            <person name="Carucci D.J."/>
        </authorList>
    </citation>
    <scope>NUCLEOTIDE SEQUENCE [LARGE SCALE GENOMIC DNA]</scope>
    <source>
        <strain evidence="2 3">17XNL</strain>
    </source>
</reference>
<keyword evidence="1" id="KW-1133">Transmembrane helix</keyword>